<dbReference type="EMBL" id="UAVP01000003">
    <property type="protein sequence ID" value="SQA74843.1"/>
    <property type="molecule type" value="Genomic_DNA"/>
</dbReference>
<dbReference type="AlphaFoldDB" id="A0AAX2IAJ9"/>
<evidence type="ECO:0000313" key="2">
    <source>
        <dbReference type="Proteomes" id="UP000249902"/>
    </source>
</evidence>
<organism evidence="1 2">
    <name type="scientific">Capnocytophaga sputigena</name>
    <dbReference type="NCBI Taxonomy" id="1019"/>
    <lineage>
        <taxon>Bacteria</taxon>
        <taxon>Pseudomonadati</taxon>
        <taxon>Bacteroidota</taxon>
        <taxon>Flavobacteriia</taxon>
        <taxon>Flavobacteriales</taxon>
        <taxon>Flavobacteriaceae</taxon>
        <taxon>Capnocytophaga</taxon>
    </lineage>
</organism>
<dbReference type="Proteomes" id="UP000249902">
    <property type="component" value="Unassembled WGS sequence"/>
</dbReference>
<reference evidence="1 2" key="1">
    <citation type="submission" date="2018-06" db="EMBL/GenBank/DDBJ databases">
        <authorList>
            <consortium name="Pathogen Informatics"/>
            <person name="Doyle S."/>
        </authorList>
    </citation>
    <scope>NUCLEOTIDE SEQUENCE [LARGE SCALE GENOMIC DNA]</scope>
    <source>
        <strain evidence="1 2">NCTC11653</strain>
    </source>
</reference>
<protein>
    <submittedName>
        <fullName evidence="1">Uncharacterized protein</fullName>
    </submittedName>
</protein>
<comment type="caution">
    <text evidence="1">The sequence shown here is derived from an EMBL/GenBank/DDBJ whole genome shotgun (WGS) entry which is preliminary data.</text>
</comment>
<proteinExistence type="predicted"/>
<name>A0AAX2IAJ9_CAPSP</name>
<sequence>MKPIFNDYQKKLSDIILENNAISPLSELYSNEIRELAVVWTNKDLMPH</sequence>
<dbReference type="RefSeq" id="WP_002680100.1">
    <property type="nucleotide sequence ID" value="NZ_CALGFZ010000054.1"/>
</dbReference>
<evidence type="ECO:0000313" key="1">
    <source>
        <dbReference type="EMBL" id="SQA74843.1"/>
    </source>
</evidence>
<accession>A0AAX2IAJ9</accession>
<gene>
    <name evidence="1" type="ORF">NCTC11653_00737</name>
</gene>